<evidence type="ECO:0000313" key="10">
    <source>
        <dbReference type="Proteomes" id="UP000470213"/>
    </source>
</evidence>
<dbReference type="PANTHER" id="PTHR11985">
    <property type="entry name" value="GLYCEROL-3-PHOSPHATE DEHYDROGENASE"/>
    <property type="match status" value="1"/>
</dbReference>
<dbReference type="PANTHER" id="PTHR11985:SF15">
    <property type="entry name" value="GLYCEROL-3-PHOSPHATE DEHYDROGENASE, MITOCHONDRIAL"/>
    <property type="match status" value="1"/>
</dbReference>
<evidence type="ECO:0000259" key="7">
    <source>
        <dbReference type="Pfam" id="PF01266"/>
    </source>
</evidence>
<evidence type="ECO:0000256" key="3">
    <source>
        <dbReference type="ARBA" id="ARBA00022630"/>
    </source>
</evidence>
<evidence type="ECO:0000256" key="1">
    <source>
        <dbReference type="ARBA" id="ARBA00001974"/>
    </source>
</evidence>
<dbReference type="NCBIfam" id="NF008899">
    <property type="entry name" value="PRK12266.1"/>
    <property type="match status" value="1"/>
</dbReference>
<keyword evidence="5 6" id="KW-0560">Oxidoreductase</keyword>
<evidence type="ECO:0000256" key="4">
    <source>
        <dbReference type="ARBA" id="ARBA00022827"/>
    </source>
</evidence>
<dbReference type="GO" id="GO:0004368">
    <property type="term" value="F:glycerol-3-phosphate dehydrogenase (quinone) activity"/>
    <property type="evidence" value="ECO:0007669"/>
    <property type="project" value="UniProtKB-EC"/>
</dbReference>
<dbReference type="InterPro" id="IPR006076">
    <property type="entry name" value="FAD-dep_OxRdtase"/>
</dbReference>
<organism evidence="9 10">
    <name type="scientific">Alteromonas profundi</name>
    <dbReference type="NCBI Taxonomy" id="2696062"/>
    <lineage>
        <taxon>Bacteria</taxon>
        <taxon>Pseudomonadati</taxon>
        <taxon>Pseudomonadota</taxon>
        <taxon>Gammaproteobacteria</taxon>
        <taxon>Alteromonadales</taxon>
        <taxon>Alteromonadaceae</taxon>
        <taxon>Alteromonas/Salinimonas group</taxon>
        <taxon>Alteromonas</taxon>
    </lineage>
</organism>
<evidence type="ECO:0000256" key="6">
    <source>
        <dbReference type="RuleBase" id="RU361217"/>
    </source>
</evidence>
<dbReference type="Gene3D" id="3.50.50.60">
    <property type="entry name" value="FAD/NAD(P)-binding domain"/>
    <property type="match status" value="1"/>
</dbReference>
<feature type="domain" description="FAD dependent oxidoreductase" evidence="7">
    <location>
        <begin position="13"/>
        <end position="329"/>
    </location>
</feature>
<dbReference type="SUPFAM" id="SSF51905">
    <property type="entry name" value="FAD/NAD(P)-binding domain"/>
    <property type="match status" value="1"/>
</dbReference>
<feature type="domain" description="Alpha-glycerophosphate oxidase C-terminal" evidence="8">
    <location>
        <begin position="388"/>
        <end position="490"/>
    </location>
</feature>
<evidence type="ECO:0000313" key="9">
    <source>
        <dbReference type="EMBL" id="NDV90358.1"/>
    </source>
</evidence>
<dbReference type="EMBL" id="JAAAWN010000004">
    <property type="protein sequence ID" value="NDV90358.1"/>
    <property type="molecule type" value="Genomic_DNA"/>
</dbReference>
<evidence type="ECO:0000256" key="2">
    <source>
        <dbReference type="ARBA" id="ARBA00007330"/>
    </source>
</evidence>
<dbReference type="SUPFAM" id="SSF54373">
    <property type="entry name" value="FAD-linked reductases, C-terminal domain"/>
    <property type="match status" value="1"/>
</dbReference>
<dbReference type="InterPro" id="IPR038299">
    <property type="entry name" value="DAO_C_sf"/>
</dbReference>
<dbReference type="PROSITE" id="PS00978">
    <property type="entry name" value="FAD_G3PDH_2"/>
    <property type="match status" value="1"/>
</dbReference>
<proteinExistence type="inferred from homology"/>
<name>A0A7X5LJC5_9ALTE</name>
<reference evidence="9 10" key="1">
    <citation type="submission" date="2020-01" db="EMBL/GenBank/DDBJ databases">
        <authorList>
            <person name="Chen J."/>
            <person name="Zhu S."/>
            <person name="Yang J."/>
        </authorList>
    </citation>
    <scope>NUCLEOTIDE SEQUENCE [LARGE SCALE GENOMIC DNA]</scope>
    <source>
        <strain evidence="9 10">345S023</strain>
    </source>
</reference>
<dbReference type="NCBIfam" id="NF009906">
    <property type="entry name" value="PRK13369.1"/>
    <property type="match status" value="1"/>
</dbReference>
<evidence type="ECO:0000259" key="8">
    <source>
        <dbReference type="Pfam" id="PF16901"/>
    </source>
</evidence>
<dbReference type="Proteomes" id="UP000470213">
    <property type="component" value="Unassembled WGS sequence"/>
</dbReference>
<dbReference type="Gene3D" id="3.30.9.10">
    <property type="entry name" value="D-Amino Acid Oxidase, subunit A, domain 2"/>
    <property type="match status" value="1"/>
</dbReference>
<sequence length="524" mass="58325">MTNYNNNVTTSVDVLVVGGGVNGVGVALDAAGRGLSVALCEKGDLGGATSSSSSKLIHGGLRYLEHYEFRLVKEALAEREVLLSKAPHIMWPLRFRLPHQKHLRPAWMIRIGLFLYDSLAKRNMLPRSKKLSTSAQGPLVSDISTCFEYSDGWVDDARLVVLNALAAQDQGAQIFARTECVHAEKLNDKWSVTLKSANGKTFTVEAKSIVNAAGPWAVSFLDRLADIKNPNAMRLVKGSHFIVPKLYDTDEAYILQNKDGRIVFVIPYEEDFSLVGTTDENYTGNPSAAAISEAETDYLIDIVNTYFKTKINRDSVVHSYSGVRPLLEEANASAQELTRDYKVELIGEKNTPMLLNIFGGKITTYRKLAEHAVDKLAAQFPRAGKAWTRDVPLPGGAFEGKEALFDSLSQQYPWLPSDITRRYVRQYGLLCHKFLEGKQSIDALGENFGANLYQAEVDYLIEYEWAMSLEDVIWRRTKQGLRLSNAQQQHLENYILAKQQAEVTLNTKVNNNADTDPVSIPKTA</sequence>
<comment type="catalytic activity">
    <reaction evidence="6">
        <text>a quinone + sn-glycerol 3-phosphate = dihydroxyacetone phosphate + a quinol</text>
        <dbReference type="Rhea" id="RHEA:18977"/>
        <dbReference type="ChEBI" id="CHEBI:24646"/>
        <dbReference type="ChEBI" id="CHEBI:57597"/>
        <dbReference type="ChEBI" id="CHEBI:57642"/>
        <dbReference type="ChEBI" id="CHEBI:132124"/>
        <dbReference type="EC" id="1.1.5.3"/>
    </reaction>
</comment>
<keyword evidence="3 6" id="KW-0285">Flavoprotein</keyword>
<dbReference type="GO" id="GO:0046168">
    <property type="term" value="P:glycerol-3-phosphate catabolic process"/>
    <property type="evidence" value="ECO:0007669"/>
    <property type="project" value="TreeGrafter"/>
</dbReference>
<comment type="similarity">
    <text evidence="2 6">Belongs to the FAD-dependent glycerol-3-phosphate dehydrogenase family.</text>
</comment>
<dbReference type="RefSeq" id="WP_163083956.1">
    <property type="nucleotide sequence ID" value="NZ_JAAAWN010000004.1"/>
</dbReference>
<keyword evidence="4" id="KW-0274">FAD</keyword>
<protein>
    <recommendedName>
        <fullName evidence="6">Glycerol-3-phosphate dehydrogenase</fullName>
        <ecNumber evidence="6">1.1.5.3</ecNumber>
    </recommendedName>
</protein>
<accession>A0A7X5LJC5</accession>
<dbReference type="EC" id="1.1.5.3" evidence="6"/>
<dbReference type="AlphaFoldDB" id="A0A7X5LJC5"/>
<dbReference type="Pfam" id="PF16901">
    <property type="entry name" value="DAO_C"/>
    <property type="match status" value="1"/>
</dbReference>
<keyword evidence="10" id="KW-1185">Reference proteome</keyword>
<dbReference type="PRINTS" id="PR01001">
    <property type="entry name" value="FADG3PDH"/>
</dbReference>
<dbReference type="InterPro" id="IPR000447">
    <property type="entry name" value="G3P_DH_FAD-dep"/>
</dbReference>
<dbReference type="InterPro" id="IPR031656">
    <property type="entry name" value="DAO_C"/>
</dbReference>
<comment type="caution">
    <text evidence="9">The sequence shown here is derived from an EMBL/GenBank/DDBJ whole genome shotgun (WGS) entry which is preliminary data.</text>
</comment>
<dbReference type="PROSITE" id="PS00977">
    <property type="entry name" value="FAD_G3PDH_1"/>
    <property type="match status" value="1"/>
</dbReference>
<evidence type="ECO:0000256" key="5">
    <source>
        <dbReference type="ARBA" id="ARBA00023002"/>
    </source>
</evidence>
<dbReference type="InterPro" id="IPR036188">
    <property type="entry name" value="FAD/NAD-bd_sf"/>
</dbReference>
<gene>
    <name evidence="9" type="ORF">GTH32_04005</name>
</gene>
<dbReference type="Gene3D" id="1.10.8.870">
    <property type="entry name" value="Alpha-glycerophosphate oxidase, cap domain"/>
    <property type="match status" value="1"/>
</dbReference>
<comment type="cofactor">
    <cofactor evidence="1 6">
        <name>FAD</name>
        <dbReference type="ChEBI" id="CHEBI:57692"/>
    </cofactor>
</comment>
<dbReference type="Gene3D" id="6.10.250.1890">
    <property type="match status" value="1"/>
</dbReference>
<dbReference type="GO" id="GO:0009331">
    <property type="term" value="C:glycerol-3-phosphate dehydrogenase (FAD) complex"/>
    <property type="evidence" value="ECO:0007669"/>
    <property type="project" value="UniProtKB-UniRule"/>
</dbReference>
<dbReference type="Pfam" id="PF01266">
    <property type="entry name" value="DAO"/>
    <property type="match status" value="1"/>
</dbReference>